<organism evidence="1 2">
    <name type="scientific">Clonostachys rosea f. rosea IK726</name>
    <dbReference type="NCBI Taxonomy" id="1349383"/>
    <lineage>
        <taxon>Eukaryota</taxon>
        <taxon>Fungi</taxon>
        <taxon>Dikarya</taxon>
        <taxon>Ascomycota</taxon>
        <taxon>Pezizomycotina</taxon>
        <taxon>Sordariomycetes</taxon>
        <taxon>Hypocreomycetidae</taxon>
        <taxon>Hypocreales</taxon>
        <taxon>Bionectriaceae</taxon>
        <taxon>Clonostachys</taxon>
    </lineage>
</organism>
<reference evidence="1" key="2">
    <citation type="submission" date="2021-10" db="EMBL/GenBank/DDBJ databases">
        <authorList>
            <person name="Piombo E."/>
        </authorList>
    </citation>
    <scope>NUCLEOTIDE SEQUENCE</scope>
</reference>
<protein>
    <submittedName>
        <fullName evidence="1">Uncharacterized protein</fullName>
    </submittedName>
</protein>
<accession>A0ACA9TGG4</accession>
<gene>
    <name evidence="1" type="ORF">CRV2_00010213</name>
</gene>
<reference evidence="1" key="1">
    <citation type="submission" date="2020-04" db="EMBL/GenBank/DDBJ databases">
        <authorList>
            <person name="Broberg M."/>
        </authorList>
    </citation>
    <scope>NUCLEOTIDE SEQUENCE</scope>
</reference>
<name>A0ACA9TGG4_BIOOC</name>
<comment type="caution">
    <text evidence="1">The sequence shown here is derived from an EMBL/GenBank/DDBJ whole genome shotgun (WGS) entry which is preliminary data.</text>
</comment>
<dbReference type="EMBL" id="CADEHS020000004">
    <property type="protein sequence ID" value="CAG9939887.1"/>
    <property type="molecule type" value="Genomic_DNA"/>
</dbReference>
<sequence length="69" mass="7766">MEVVGLIASSVTLLEMSLKTVGFFQEMATVQDDFRCLQEVTSTPSPKLFIPYQAYSPKAQAYPRSLNQY</sequence>
<evidence type="ECO:0000313" key="1">
    <source>
        <dbReference type="EMBL" id="CAG9939887.1"/>
    </source>
</evidence>
<keyword evidence="2" id="KW-1185">Reference proteome</keyword>
<evidence type="ECO:0000313" key="2">
    <source>
        <dbReference type="Proteomes" id="UP000836387"/>
    </source>
</evidence>
<proteinExistence type="predicted"/>
<dbReference type="Proteomes" id="UP000836387">
    <property type="component" value="Unassembled WGS sequence"/>
</dbReference>